<evidence type="ECO:0000256" key="2">
    <source>
        <dbReference type="ARBA" id="ARBA00022475"/>
    </source>
</evidence>
<feature type="domain" description="VTT" evidence="7">
    <location>
        <begin position="49"/>
        <end position="171"/>
    </location>
</feature>
<dbReference type="InterPro" id="IPR051311">
    <property type="entry name" value="DedA_domain"/>
</dbReference>
<name>A0A1H8RZ16_9EURY</name>
<protein>
    <submittedName>
        <fullName evidence="8">Membrane protein DedA, SNARE-associated domain</fullName>
    </submittedName>
</protein>
<keyword evidence="4 6" id="KW-1133">Transmembrane helix</keyword>
<evidence type="ECO:0000256" key="6">
    <source>
        <dbReference type="SAM" id="Phobius"/>
    </source>
</evidence>
<dbReference type="Pfam" id="PF09335">
    <property type="entry name" value="VTT_dom"/>
    <property type="match status" value="1"/>
</dbReference>
<comment type="subcellular location">
    <subcellularLocation>
        <location evidence="1">Cell membrane</location>
        <topology evidence="1">Multi-pass membrane protein</topology>
    </subcellularLocation>
</comment>
<reference evidence="9" key="1">
    <citation type="submission" date="2016-10" db="EMBL/GenBank/DDBJ databases">
        <authorList>
            <person name="Varghese N."/>
            <person name="Submissions S."/>
        </authorList>
    </citation>
    <scope>NUCLEOTIDE SEQUENCE [LARGE SCALE GENOMIC DNA]</scope>
    <source>
        <strain evidence="9">CGMCC 1.10121</strain>
    </source>
</reference>
<evidence type="ECO:0000256" key="1">
    <source>
        <dbReference type="ARBA" id="ARBA00004651"/>
    </source>
</evidence>
<sequence>MPAQGVLCRRHQRHDVDPTRVLLDSLRLYGPLVLCLFTFLETSMLFPLLPSEVVVPAAAALLVTDVPSFLVFVLAATVGGTVGALVPFYVFYDTRVGERDWIRDRIDVSEERIERGQSWFRRWGQSSVLWGRFLPVLRSVISIPAGLAKMEPLRFGAYTAVGTAGFYAAASALVYYGRQQPLFAAAVDAAAERPALAVLCVLVLLGVGVVVQRYSDRRSR</sequence>
<feature type="transmembrane region" description="Helical" evidence="6">
    <location>
        <begin position="196"/>
        <end position="214"/>
    </location>
</feature>
<evidence type="ECO:0000256" key="5">
    <source>
        <dbReference type="ARBA" id="ARBA00023136"/>
    </source>
</evidence>
<evidence type="ECO:0000256" key="3">
    <source>
        <dbReference type="ARBA" id="ARBA00022692"/>
    </source>
</evidence>
<keyword evidence="3 6" id="KW-0812">Transmembrane</keyword>
<evidence type="ECO:0000256" key="4">
    <source>
        <dbReference type="ARBA" id="ARBA00022989"/>
    </source>
</evidence>
<keyword evidence="9" id="KW-1185">Reference proteome</keyword>
<organism evidence="8 9">
    <name type="scientific">Halogranum amylolyticum</name>
    <dbReference type="NCBI Taxonomy" id="660520"/>
    <lineage>
        <taxon>Archaea</taxon>
        <taxon>Methanobacteriati</taxon>
        <taxon>Methanobacteriota</taxon>
        <taxon>Stenosarchaea group</taxon>
        <taxon>Halobacteria</taxon>
        <taxon>Halobacteriales</taxon>
        <taxon>Haloferacaceae</taxon>
    </lineage>
</organism>
<dbReference type="GO" id="GO:0005886">
    <property type="term" value="C:plasma membrane"/>
    <property type="evidence" value="ECO:0007669"/>
    <property type="project" value="UniProtKB-SubCell"/>
</dbReference>
<dbReference type="AlphaFoldDB" id="A0A1H8RZ16"/>
<keyword evidence="2" id="KW-1003">Cell membrane</keyword>
<dbReference type="InterPro" id="IPR032816">
    <property type="entry name" value="VTT_dom"/>
</dbReference>
<accession>A0A1H8RZ16</accession>
<gene>
    <name evidence="8" type="ORF">SAMN04487948_104322</name>
</gene>
<evidence type="ECO:0000313" key="9">
    <source>
        <dbReference type="Proteomes" id="UP000199126"/>
    </source>
</evidence>
<proteinExistence type="predicted"/>
<dbReference type="Proteomes" id="UP000199126">
    <property type="component" value="Unassembled WGS sequence"/>
</dbReference>
<evidence type="ECO:0000313" key="8">
    <source>
        <dbReference type="EMBL" id="SEO71444.1"/>
    </source>
</evidence>
<keyword evidence="5 6" id="KW-0472">Membrane</keyword>
<dbReference type="PANTHER" id="PTHR42709:SF6">
    <property type="entry name" value="UNDECAPRENYL PHOSPHATE TRANSPORTER A"/>
    <property type="match status" value="1"/>
</dbReference>
<feature type="transmembrane region" description="Helical" evidence="6">
    <location>
        <begin position="69"/>
        <end position="92"/>
    </location>
</feature>
<dbReference type="PANTHER" id="PTHR42709">
    <property type="entry name" value="ALKALINE PHOSPHATASE LIKE PROTEIN"/>
    <property type="match status" value="1"/>
</dbReference>
<feature type="transmembrane region" description="Helical" evidence="6">
    <location>
        <begin position="155"/>
        <end position="176"/>
    </location>
</feature>
<dbReference type="EMBL" id="FODV01000004">
    <property type="protein sequence ID" value="SEO71444.1"/>
    <property type="molecule type" value="Genomic_DNA"/>
</dbReference>
<feature type="transmembrane region" description="Helical" evidence="6">
    <location>
        <begin position="28"/>
        <end position="49"/>
    </location>
</feature>
<evidence type="ECO:0000259" key="7">
    <source>
        <dbReference type="Pfam" id="PF09335"/>
    </source>
</evidence>